<feature type="compositionally biased region" description="Low complexity" evidence="1">
    <location>
        <begin position="1220"/>
        <end position="1238"/>
    </location>
</feature>
<dbReference type="Proteomes" id="UP001150924">
    <property type="component" value="Unassembled WGS sequence"/>
</dbReference>
<feature type="compositionally biased region" description="Basic and acidic residues" evidence="1">
    <location>
        <begin position="1200"/>
        <end position="1219"/>
    </location>
</feature>
<gene>
    <name evidence="2" type="ORF">OV079_09270</name>
</gene>
<evidence type="ECO:0000256" key="1">
    <source>
        <dbReference type="SAM" id="MobiDB-lite"/>
    </source>
</evidence>
<comment type="caution">
    <text evidence="2">The sequence shown here is derived from an EMBL/GenBank/DDBJ whole genome shotgun (WGS) entry which is preliminary data.</text>
</comment>
<protein>
    <submittedName>
        <fullName evidence="2">Uncharacterized protein</fullName>
    </submittedName>
</protein>
<evidence type="ECO:0000313" key="2">
    <source>
        <dbReference type="EMBL" id="MCY1005751.1"/>
    </source>
</evidence>
<organism evidence="2 3">
    <name type="scientific">Nannocystis pusilla</name>
    <dbReference type="NCBI Taxonomy" id="889268"/>
    <lineage>
        <taxon>Bacteria</taxon>
        <taxon>Pseudomonadati</taxon>
        <taxon>Myxococcota</taxon>
        <taxon>Polyangia</taxon>
        <taxon>Nannocystales</taxon>
        <taxon>Nannocystaceae</taxon>
        <taxon>Nannocystis</taxon>
    </lineage>
</organism>
<name>A0A9X3ES81_9BACT</name>
<keyword evidence="3" id="KW-1185">Reference proteome</keyword>
<sequence>MEFFRDLRGSLAEEVYLRERCRHARVSITLDGKPIAFGPRIEHAMLALALAEPEMQGLLALLPDPAPAEVHLVKDGVWIDSHPLAGVGPGIVAIVEAAALRKDVSMAKIVADAGFEQVVGLVRSARWALLARAQAAVAAGELRPESVMPRLREEVLQFLKLRDVRKRAEVAPLLAAITWAEARTCAEGHVPTVSLAALAEAVTTDGDSGARELRYATQSYATLRPEGPPIPRVPRAEAGQLARLLACNMVAVDEALAAAQEREKARLAWQQRAMVPSLGVNKRYLLRAPLPATETIRGELGIAAEAVEGGAATGRIWLIAQGCLLRVVEVECGIAGLELAVEAPFTPSERFDDAVRDGVVAEVLLRALGCLPGPLGDLAGRSGGTAIDAGVRGLVKAWLLLALDAETRSGLWQRLGVPEALQPDAAAVAAWLPSPAQLRAGQGPLATLMHLLLFEDFDGTRRSLDELARRQARVGRLEEVDRSMAPEPALGREIAWLGRGDRETLGGLLGGEAALQSWAPTLAVRRRERKFWAQEARSFEALTRVTQEESRAAGLDPSLWCHAWRDEEVEAVLTLHPPELASSPSKTAPQAIVELRFEGRPLTRRTLDLGFGPITGTATAKGLRPNANWDEVADEAAVATLTTALRRAAWRLVAGVLERWARGTGIEDATWTWLREQLLRRVAESTRSEVLAEAPALLQVPLFATVGAGVLSLAEIEAVVAAEGRIAWVPMTTPGTSLPAPPIVREDPPAIAALRRWVGEARLVDGGERVRAQRLARRLADLPTITSLTLAPASVWSKTSLADDKGKVEGEVGLRRGDGEATLRIEVCLDGRKIGEFVQEDAPAPLVAIVSDLELPLTSAGEVDTRAKRYGNLLRRCRRAATELIVQLCESYASLPATERAPARVLLLEYAARRIERPAKEGSEPGRAVEAVKALPLLTDVWGKQCSLTEVMRGEQKVFEAVTRPVEEPPVTAQRERRILVVDPPARRVLEAIGEVKLLDSLWDEVLGTLRALAAAPECTLPDLREVAWVDRKATLAGGLEAHLWIPRSPTNEDSVALARAGREVGRVQAIPGLPCAGIVTGWGLNGGSGAAVLDARQLGSLGKQVCRLYETLAKQVTSGGRMNASERDKAASWLAHVDELLASDAGGMPTDLGKALTELKTALAELVPPALRKARAKAAEAETRRQAEAEAAGHAQLEAARRVHEAREQEAQAREQARAQEAQALGGAGQAPGAAGEVRQTPVPKPTPEQQLLALVRAELEWARARHGSALEQLRLDRLAIGTGSERGIARFDDGIVLQQRHSLIARALTRLAIDEMPDPIDMMFVMANVYTLMNEVAEEIGAHDEQAFVARLAEGLAAGLG</sequence>
<proteinExistence type="predicted"/>
<dbReference type="RefSeq" id="WP_267767550.1">
    <property type="nucleotide sequence ID" value="NZ_JAPNKE010000002.1"/>
</dbReference>
<evidence type="ECO:0000313" key="3">
    <source>
        <dbReference type="Proteomes" id="UP001150924"/>
    </source>
</evidence>
<dbReference type="EMBL" id="JAPNKE010000002">
    <property type="protein sequence ID" value="MCY1005751.1"/>
    <property type="molecule type" value="Genomic_DNA"/>
</dbReference>
<reference evidence="2" key="1">
    <citation type="submission" date="2022-11" db="EMBL/GenBank/DDBJ databases">
        <title>Minimal conservation of predation-associated metabolite biosynthetic gene clusters underscores biosynthetic potential of Myxococcota including descriptions for ten novel species: Archangium lansinium sp. nov., Myxococcus landrumus sp. nov., Nannocystis bai.</title>
        <authorList>
            <person name="Ahearne A."/>
            <person name="Stevens C."/>
            <person name="Phillips K."/>
        </authorList>
    </citation>
    <scope>NUCLEOTIDE SEQUENCE</scope>
    <source>
        <strain evidence="2">Na p29</strain>
    </source>
</reference>
<feature type="region of interest" description="Disordered" evidence="1">
    <location>
        <begin position="1176"/>
        <end position="1247"/>
    </location>
</feature>
<feature type="compositionally biased region" description="Low complexity" evidence="1">
    <location>
        <begin position="1190"/>
        <end position="1199"/>
    </location>
</feature>
<accession>A0A9X3ES81</accession>
<feature type="compositionally biased region" description="Basic and acidic residues" evidence="1">
    <location>
        <begin position="1178"/>
        <end position="1189"/>
    </location>
</feature>